<proteinExistence type="predicted"/>
<dbReference type="AlphaFoldDB" id="A0A8H3W0X6"/>
<sequence length="23" mass="2518">MLVVTKEDKVSEGPSISPFILEV</sequence>
<name>A0A8H3W0X6_9PEZI</name>
<comment type="caution">
    <text evidence="1">The sequence shown here is derived from an EMBL/GenBank/DDBJ whole genome shotgun (WGS) entry which is preliminary data.</text>
</comment>
<protein>
    <submittedName>
        <fullName evidence="1">Uncharacterized protein</fullName>
    </submittedName>
</protein>
<evidence type="ECO:0000313" key="2">
    <source>
        <dbReference type="Proteomes" id="UP000434172"/>
    </source>
</evidence>
<evidence type="ECO:0000313" key="1">
    <source>
        <dbReference type="EMBL" id="KAF0316277.1"/>
    </source>
</evidence>
<reference evidence="1 2" key="1">
    <citation type="submission" date="2019-12" db="EMBL/GenBank/DDBJ databases">
        <title>A genome sequence resource for the geographically widespread anthracnose pathogen Colletotrichum asianum.</title>
        <authorList>
            <person name="Meng Y."/>
        </authorList>
    </citation>
    <scope>NUCLEOTIDE SEQUENCE [LARGE SCALE GENOMIC DNA]</scope>
    <source>
        <strain evidence="1 2">ICMP 18580</strain>
    </source>
</reference>
<accession>A0A8H3W0X6</accession>
<dbReference type="EMBL" id="WOWK01000165">
    <property type="protein sequence ID" value="KAF0316277.1"/>
    <property type="molecule type" value="Genomic_DNA"/>
</dbReference>
<dbReference type="Proteomes" id="UP000434172">
    <property type="component" value="Unassembled WGS sequence"/>
</dbReference>
<gene>
    <name evidence="1" type="ORF">GQ607_016485</name>
</gene>
<organism evidence="1 2">
    <name type="scientific">Colletotrichum asianum</name>
    <dbReference type="NCBI Taxonomy" id="702518"/>
    <lineage>
        <taxon>Eukaryota</taxon>
        <taxon>Fungi</taxon>
        <taxon>Dikarya</taxon>
        <taxon>Ascomycota</taxon>
        <taxon>Pezizomycotina</taxon>
        <taxon>Sordariomycetes</taxon>
        <taxon>Hypocreomycetidae</taxon>
        <taxon>Glomerellales</taxon>
        <taxon>Glomerellaceae</taxon>
        <taxon>Colletotrichum</taxon>
        <taxon>Colletotrichum gloeosporioides species complex</taxon>
    </lineage>
</organism>
<keyword evidence="2" id="KW-1185">Reference proteome</keyword>